<dbReference type="Proteomes" id="UP000053144">
    <property type="component" value="Chromosome 2"/>
</dbReference>
<feature type="region of interest" description="Disordered" evidence="1">
    <location>
        <begin position="30"/>
        <end position="80"/>
    </location>
</feature>
<evidence type="ECO:0000256" key="1">
    <source>
        <dbReference type="SAM" id="MobiDB-lite"/>
    </source>
</evidence>
<dbReference type="Gramene" id="KOM34329">
    <property type="protein sequence ID" value="KOM34329"/>
    <property type="gene ID" value="LR48_Vigan02g047900"/>
</dbReference>
<dbReference type="AlphaFoldDB" id="A0A0L9TVW8"/>
<evidence type="ECO:0000313" key="3">
    <source>
        <dbReference type="Proteomes" id="UP000053144"/>
    </source>
</evidence>
<evidence type="ECO:0000313" key="2">
    <source>
        <dbReference type="EMBL" id="KOM34329.1"/>
    </source>
</evidence>
<name>A0A0L9TVW8_PHAAN</name>
<sequence length="80" mass="8603">MKSSTSKGANPVPTSSCNVWREVMAAEASSREGAVTMKKDSHSDVSGMNGKLTAFTQGRSVQRFQRDIVPTHSRPSCSNT</sequence>
<feature type="compositionally biased region" description="Polar residues" evidence="1">
    <location>
        <begin position="54"/>
        <end position="63"/>
    </location>
</feature>
<reference evidence="3" key="1">
    <citation type="journal article" date="2015" name="Proc. Natl. Acad. Sci. U.S.A.">
        <title>Genome sequencing of adzuki bean (Vigna angularis) provides insight into high starch and low fat accumulation and domestication.</title>
        <authorList>
            <person name="Yang K."/>
            <person name="Tian Z."/>
            <person name="Chen C."/>
            <person name="Luo L."/>
            <person name="Zhao B."/>
            <person name="Wang Z."/>
            <person name="Yu L."/>
            <person name="Li Y."/>
            <person name="Sun Y."/>
            <person name="Li W."/>
            <person name="Chen Y."/>
            <person name="Li Y."/>
            <person name="Zhang Y."/>
            <person name="Ai D."/>
            <person name="Zhao J."/>
            <person name="Shang C."/>
            <person name="Ma Y."/>
            <person name="Wu B."/>
            <person name="Wang M."/>
            <person name="Gao L."/>
            <person name="Sun D."/>
            <person name="Zhang P."/>
            <person name="Guo F."/>
            <person name="Wang W."/>
            <person name="Li Y."/>
            <person name="Wang J."/>
            <person name="Varshney R.K."/>
            <person name="Wang J."/>
            <person name="Ling H.Q."/>
            <person name="Wan P."/>
        </authorList>
    </citation>
    <scope>NUCLEOTIDE SEQUENCE</scope>
    <source>
        <strain evidence="3">cv. Jingnong 6</strain>
    </source>
</reference>
<gene>
    <name evidence="2" type="ORF">LR48_Vigan02g047900</name>
</gene>
<organism evidence="2 3">
    <name type="scientific">Phaseolus angularis</name>
    <name type="common">Azuki bean</name>
    <name type="synonym">Vigna angularis</name>
    <dbReference type="NCBI Taxonomy" id="3914"/>
    <lineage>
        <taxon>Eukaryota</taxon>
        <taxon>Viridiplantae</taxon>
        <taxon>Streptophyta</taxon>
        <taxon>Embryophyta</taxon>
        <taxon>Tracheophyta</taxon>
        <taxon>Spermatophyta</taxon>
        <taxon>Magnoliopsida</taxon>
        <taxon>eudicotyledons</taxon>
        <taxon>Gunneridae</taxon>
        <taxon>Pentapetalae</taxon>
        <taxon>rosids</taxon>
        <taxon>fabids</taxon>
        <taxon>Fabales</taxon>
        <taxon>Fabaceae</taxon>
        <taxon>Papilionoideae</taxon>
        <taxon>50 kb inversion clade</taxon>
        <taxon>NPAAA clade</taxon>
        <taxon>indigoferoid/millettioid clade</taxon>
        <taxon>Phaseoleae</taxon>
        <taxon>Vigna</taxon>
    </lineage>
</organism>
<dbReference type="EMBL" id="CM003372">
    <property type="protein sequence ID" value="KOM34329.1"/>
    <property type="molecule type" value="Genomic_DNA"/>
</dbReference>
<protein>
    <submittedName>
        <fullName evidence="2">Uncharacterized protein</fullName>
    </submittedName>
</protein>
<accession>A0A0L9TVW8</accession>
<proteinExistence type="predicted"/>